<dbReference type="VEuPathDB" id="FungiDB:TREMEDRAFT_73963"/>
<dbReference type="InterPro" id="IPR051027">
    <property type="entry name" value="bZIP_transcription_factors"/>
</dbReference>
<dbReference type="PANTHER" id="PTHR19304">
    <property type="entry name" value="CYCLIC-AMP RESPONSE ELEMENT BINDING PROTEIN"/>
    <property type="match status" value="1"/>
</dbReference>
<dbReference type="OrthoDB" id="5571888at2759"/>
<evidence type="ECO:0000313" key="8">
    <source>
        <dbReference type="EMBL" id="RXK41216.1"/>
    </source>
</evidence>
<dbReference type="CDD" id="cd14810">
    <property type="entry name" value="bZIP_u1"/>
    <property type="match status" value="1"/>
</dbReference>
<dbReference type="GO" id="GO:0003700">
    <property type="term" value="F:DNA-binding transcription factor activity"/>
    <property type="evidence" value="ECO:0007669"/>
    <property type="project" value="InterPro"/>
</dbReference>
<keyword evidence="2" id="KW-0805">Transcription regulation</keyword>
<name>A0A4Q1BT85_TREME</name>
<evidence type="ECO:0000256" key="2">
    <source>
        <dbReference type="ARBA" id="ARBA00023015"/>
    </source>
</evidence>
<feature type="compositionally biased region" description="Basic and acidic residues" evidence="6">
    <location>
        <begin position="141"/>
        <end position="150"/>
    </location>
</feature>
<dbReference type="InParanoid" id="A0A4Q1BT85"/>
<feature type="region of interest" description="Disordered" evidence="6">
    <location>
        <begin position="1"/>
        <end position="29"/>
    </location>
</feature>
<dbReference type="Gene3D" id="1.20.5.170">
    <property type="match status" value="1"/>
</dbReference>
<accession>A0A4Q1BT85</accession>
<dbReference type="PROSITE" id="PS00036">
    <property type="entry name" value="BZIP_BASIC"/>
    <property type="match status" value="1"/>
</dbReference>
<evidence type="ECO:0000313" key="9">
    <source>
        <dbReference type="Proteomes" id="UP000289152"/>
    </source>
</evidence>
<organism evidence="8 9">
    <name type="scientific">Tremella mesenterica</name>
    <name type="common">Jelly fungus</name>
    <dbReference type="NCBI Taxonomy" id="5217"/>
    <lineage>
        <taxon>Eukaryota</taxon>
        <taxon>Fungi</taxon>
        <taxon>Dikarya</taxon>
        <taxon>Basidiomycota</taxon>
        <taxon>Agaricomycotina</taxon>
        <taxon>Tremellomycetes</taxon>
        <taxon>Tremellales</taxon>
        <taxon>Tremellaceae</taxon>
        <taxon>Tremella</taxon>
    </lineage>
</organism>
<evidence type="ECO:0000256" key="5">
    <source>
        <dbReference type="SAM" id="Coils"/>
    </source>
</evidence>
<feature type="compositionally biased region" description="Basic residues" evidence="6">
    <location>
        <begin position="188"/>
        <end position="210"/>
    </location>
</feature>
<dbReference type="Proteomes" id="UP000289152">
    <property type="component" value="Unassembled WGS sequence"/>
</dbReference>
<keyword evidence="4" id="KW-0539">Nucleus</keyword>
<dbReference type="GO" id="GO:0005634">
    <property type="term" value="C:nucleus"/>
    <property type="evidence" value="ECO:0007669"/>
    <property type="project" value="UniProtKB-SubCell"/>
</dbReference>
<keyword evidence="9" id="KW-1185">Reference proteome</keyword>
<keyword evidence="3" id="KW-0804">Transcription</keyword>
<feature type="compositionally biased region" description="Basic and acidic residues" evidence="6">
    <location>
        <begin position="222"/>
        <end position="235"/>
    </location>
</feature>
<feature type="region of interest" description="Disordered" evidence="6">
    <location>
        <begin position="115"/>
        <end position="249"/>
    </location>
</feature>
<feature type="domain" description="BZIP" evidence="7">
    <location>
        <begin position="265"/>
        <end position="325"/>
    </location>
</feature>
<keyword evidence="5" id="KW-0175">Coiled coil</keyword>
<dbReference type="InterPro" id="IPR046347">
    <property type="entry name" value="bZIP_sf"/>
</dbReference>
<comment type="caution">
    <text evidence="8">The sequence shown here is derived from an EMBL/GenBank/DDBJ whole genome shotgun (WGS) entry which is preliminary data.</text>
</comment>
<feature type="coiled-coil region" evidence="5">
    <location>
        <begin position="287"/>
        <end position="321"/>
    </location>
</feature>
<gene>
    <name evidence="8" type="ORF">M231_01366</name>
</gene>
<dbReference type="PROSITE" id="PS50217">
    <property type="entry name" value="BZIP"/>
    <property type="match status" value="1"/>
</dbReference>
<evidence type="ECO:0000256" key="4">
    <source>
        <dbReference type="ARBA" id="ARBA00023242"/>
    </source>
</evidence>
<feature type="compositionally biased region" description="Low complexity" evidence="6">
    <location>
        <begin position="175"/>
        <end position="187"/>
    </location>
</feature>
<protein>
    <recommendedName>
        <fullName evidence="7">BZIP domain-containing protein</fullName>
    </recommendedName>
</protein>
<evidence type="ECO:0000256" key="6">
    <source>
        <dbReference type="SAM" id="MobiDB-lite"/>
    </source>
</evidence>
<reference evidence="8 9" key="1">
    <citation type="submission" date="2016-06" db="EMBL/GenBank/DDBJ databases">
        <title>Evolution of pathogenesis and genome organization in the Tremellales.</title>
        <authorList>
            <person name="Cuomo C."/>
            <person name="Litvintseva A."/>
            <person name="Heitman J."/>
            <person name="Chen Y."/>
            <person name="Sun S."/>
            <person name="Springer D."/>
            <person name="Dromer F."/>
            <person name="Young S."/>
            <person name="Zeng Q."/>
            <person name="Chapman S."/>
            <person name="Gujja S."/>
            <person name="Saif S."/>
            <person name="Birren B."/>
        </authorList>
    </citation>
    <scope>NUCLEOTIDE SEQUENCE [LARGE SCALE GENOMIC DNA]</scope>
    <source>
        <strain evidence="8 9">ATCC 28783</strain>
    </source>
</reference>
<dbReference type="SUPFAM" id="SSF57959">
    <property type="entry name" value="Leucine zipper domain"/>
    <property type="match status" value="1"/>
</dbReference>
<evidence type="ECO:0000256" key="3">
    <source>
        <dbReference type="ARBA" id="ARBA00023163"/>
    </source>
</evidence>
<evidence type="ECO:0000259" key="7">
    <source>
        <dbReference type="PROSITE" id="PS50217"/>
    </source>
</evidence>
<dbReference type="SMART" id="SM00338">
    <property type="entry name" value="BRLZ"/>
    <property type="match status" value="1"/>
</dbReference>
<dbReference type="InterPro" id="IPR004827">
    <property type="entry name" value="bZIP"/>
</dbReference>
<feature type="compositionally biased region" description="Polar residues" evidence="6">
    <location>
        <begin position="127"/>
        <end position="137"/>
    </location>
</feature>
<comment type="subcellular location">
    <subcellularLocation>
        <location evidence="1">Nucleus</location>
    </subcellularLocation>
</comment>
<proteinExistence type="predicted"/>
<dbReference type="AlphaFoldDB" id="A0A4Q1BT85"/>
<dbReference type="EMBL" id="SDIL01000010">
    <property type="protein sequence ID" value="RXK41216.1"/>
    <property type="molecule type" value="Genomic_DNA"/>
</dbReference>
<sequence>MSNQNQSNGNSINNPNPPDYFSSQWSSPNNPSAIKEAATITALVNNGGASYQPPVIPYRPQMSFSFMGNYPNTYPNLTAINTSLLAPTPVPIPVPPPRANTAPMMVPMTTVGSGTFGSWPPTRPYNLETTSTSTTMSPRVDIIDSHELTHTPESLPRPLSRHSPGSPRIHPTSNLSRTSTTRTARALRQNKRSQSPHHLRSPKPNKRRRSSLPTDEESGDAEESHADGEDSHGEGDGEGEVPEGVERDGIIWGMKVEDYRSLNARERKRVRNRISARTFRAKRKEHLNSLEHTLETKDSQIKRANAEANRLRQEVKELKKRLSKYEQ</sequence>
<evidence type="ECO:0000256" key="1">
    <source>
        <dbReference type="ARBA" id="ARBA00004123"/>
    </source>
</evidence>
<feature type="compositionally biased region" description="Low complexity" evidence="6">
    <location>
        <begin position="1"/>
        <end position="14"/>
    </location>
</feature>